<dbReference type="Gramene" id="Kaladp0020s0115.1.v1.1">
    <property type="protein sequence ID" value="Kaladp0020s0115.1.v1.1"/>
    <property type="gene ID" value="Kaladp0020s0115.v1.1"/>
</dbReference>
<keyword evidence="2" id="KW-0804">Transcription</keyword>
<dbReference type="EnsemblPlants" id="Kaladp0020s0115.1.v1.1">
    <property type="protein sequence ID" value="Kaladp0020s0115.1.v1.1"/>
    <property type="gene ID" value="Kaladp0020s0115.v1.1"/>
</dbReference>
<comment type="similarity">
    <text evidence="1">Belongs to the mTERF family.</text>
</comment>
<evidence type="ECO:0000313" key="5">
    <source>
        <dbReference type="EnsemblPlants" id="Kaladp0020s0115.1.v1.1"/>
    </source>
</evidence>
<name>A0A7N0T3Q6_KALFE</name>
<dbReference type="Pfam" id="PF02536">
    <property type="entry name" value="mTERF"/>
    <property type="match status" value="1"/>
</dbReference>
<dbReference type="InterPro" id="IPR038538">
    <property type="entry name" value="MTERF_sf"/>
</dbReference>
<keyword evidence="3" id="KW-0809">Transit peptide</keyword>
<dbReference type="SMART" id="SM00733">
    <property type="entry name" value="Mterf"/>
    <property type="match status" value="9"/>
</dbReference>
<feature type="compositionally biased region" description="Polar residues" evidence="4">
    <location>
        <begin position="55"/>
        <end position="65"/>
    </location>
</feature>
<keyword evidence="2" id="KW-0805">Transcription regulation</keyword>
<dbReference type="PANTHER" id="PTHR13068:SF98">
    <property type="entry name" value="TRANSCRIPTION TERMINATION FACTOR MTERF2, CHLOROPLASTIC"/>
    <property type="match status" value="1"/>
</dbReference>
<accession>A0A7N0T3Q6</accession>
<evidence type="ECO:0000313" key="6">
    <source>
        <dbReference type="Proteomes" id="UP000594263"/>
    </source>
</evidence>
<dbReference type="GO" id="GO:0003676">
    <property type="term" value="F:nucleic acid binding"/>
    <property type="evidence" value="ECO:0007669"/>
    <property type="project" value="InterPro"/>
</dbReference>
<organism evidence="5 6">
    <name type="scientific">Kalanchoe fedtschenkoi</name>
    <name type="common">Lavender scallops</name>
    <name type="synonym">South American air plant</name>
    <dbReference type="NCBI Taxonomy" id="63787"/>
    <lineage>
        <taxon>Eukaryota</taxon>
        <taxon>Viridiplantae</taxon>
        <taxon>Streptophyta</taxon>
        <taxon>Embryophyta</taxon>
        <taxon>Tracheophyta</taxon>
        <taxon>Spermatophyta</taxon>
        <taxon>Magnoliopsida</taxon>
        <taxon>eudicotyledons</taxon>
        <taxon>Gunneridae</taxon>
        <taxon>Pentapetalae</taxon>
        <taxon>Saxifragales</taxon>
        <taxon>Crassulaceae</taxon>
        <taxon>Kalanchoe</taxon>
    </lineage>
</organism>
<keyword evidence="2" id="KW-0806">Transcription termination</keyword>
<evidence type="ECO:0000256" key="3">
    <source>
        <dbReference type="ARBA" id="ARBA00022946"/>
    </source>
</evidence>
<keyword evidence="6" id="KW-1185">Reference proteome</keyword>
<dbReference type="PANTHER" id="PTHR13068">
    <property type="entry name" value="CGI-12 PROTEIN-RELATED"/>
    <property type="match status" value="1"/>
</dbReference>
<dbReference type="Gene3D" id="1.25.70.10">
    <property type="entry name" value="Transcription termination factor 3, mitochondrial"/>
    <property type="match status" value="2"/>
</dbReference>
<dbReference type="GO" id="GO:0006353">
    <property type="term" value="P:DNA-templated transcription termination"/>
    <property type="evidence" value="ECO:0007669"/>
    <property type="project" value="UniProtKB-KW"/>
</dbReference>
<reference evidence="5" key="1">
    <citation type="submission" date="2021-01" db="UniProtKB">
        <authorList>
            <consortium name="EnsemblPlants"/>
        </authorList>
    </citation>
    <scope>IDENTIFICATION</scope>
</reference>
<evidence type="ECO:0008006" key="7">
    <source>
        <dbReference type="Google" id="ProtNLM"/>
    </source>
</evidence>
<dbReference type="Proteomes" id="UP000594263">
    <property type="component" value="Unplaced"/>
</dbReference>
<dbReference type="AlphaFoldDB" id="A0A7N0T3Q6"/>
<evidence type="ECO:0000256" key="4">
    <source>
        <dbReference type="SAM" id="MobiDB-lite"/>
    </source>
</evidence>
<evidence type="ECO:0000256" key="1">
    <source>
        <dbReference type="ARBA" id="ARBA00007692"/>
    </source>
</evidence>
<dbReference type="OMA" id="MLLRYNI"/>
<evidence type="ECO:0000256" key="2">
    <source>
        <dbReference type="ARBA" id="ARBA00022472"/>
    </source>
</evidence>
<feature type="region of interest" description="Disordered" evidence="4">
    <location>
        <begin position="55"/>
        <end position="83"/>
    </location>
</feature>
<dbReference type="GO" id="GO:0009507">
    <property type="term" value="C:chloroplast"/>
    <property type="evidence" value="ECO:0007669"/>
    <property type="project" value="EnsemblPlants"/>
</dbReference>
<proteinExistence type="inferred from homology"/>
<feature type="compositionally biased region" description="Basic residues" evidence="4">
    <location>
        <begin position="68"/>
        <end position="83"/>
    </location>
</feature>
<dbReference type="InterPro" id="IPR003690">
    <property type="entry name" value="MTERF"/>
</dbReference>
<protein>
    <recommendedName>
        <fullName evidence="7">Transcription termination factor MTERF2, chloroplastic</fullName>
    </recommendedName>
</protein>
<sequence>MLTYPHHHHLRLNSPLLRRNPNFTTAITRRSLGCFIHSSAPIKVQLRKNDEIATTSAPNETQSDLQTHHYHRQTQRRRHDFRRHNERSTQFLDDSLSGNPHSTQLRDFAAAAAEDDKLKLLEMSLITKRTPQFPGSLYSQSSSDADVSSSLPPLKRVIVAEEVEEGGGGVGIDNEMILKAIEIRRKVTREIFLAQMGKGKFGITYSENTVSVIPEFIDYVMIEAAKMKEVPDFADSSFNLRAMTVIEESGVVPLIRWLKHNGLSYNHIGKLLCMCKRDLPSVRQFAEWLKGVHVKGRFIGLVLTRCGSVVIERGMKGLEDTVGYLEYNGVRMDWMGFAISRCPQLLSFRMEELEARVKFYTDLGINKNDFGTMVFDYPKVLGFSLKEMREKVSYLKEFGLSDEDAGKLIAFKPHLMGCSIEERWKPLIKYFYYLGISRDGIKRILIVKPMVFCVDLESIIVAKVKFLQDIGIANDAIGNMIAKFPPMLTYSLERKIRRVVIFLLTRAGVAKKDIAKVVALAPELLGCSVPHKLDVNVKYFLSLGIRTRVLGEMVADFPALLRYNLDIMRPKYHYLRKTMIRPLEDLIEFPRFFSYSLEERIIPRYKVMVENRVNFKLRYMLASTDSDFQQRVCAAVERRQRFESGIIENSDSLSDAEPIDFELGIGDDNLHDSEIIHSYSEMGYEVEDGEEDILTDPSDG</sequence>